<gene>
    <name evidence="5" type="ORF">BU24DRAFT_419082</name>
</gene>
<keyword evidence="3" id="KW-0560">Oxidoreductase</keyword>
<dbReference type="CDD" id="cd08249">
    <property type="entry name" value="enoyl_reductase_like"/>
    <property type="match status" value="1"/>
</dbReference>
<dbReference type="RefSeq" id="XP_033387809.1">
    <property type="nucleotide sequence ID" value="XM_033527127.1"/>
</dbReference>
<dbReference type="Pfam" id="PF08240">
    <property type="entry name" value="ADH_N"/>
    <property type="match status" value="1"/>
</dbReference>
<reference evidence="5" key="1">
    <citation type="journal article" date="2020" name="Stud. Mycol.">
        <title>101 Dothideomycetes genomes: a test case for predicting lifestyles and emergence of pathogens.</title>
        <authorList>
            <person name="Haridas S."/>
            <person name="Albert R."/>
            <person name="Binder M."/>
            <person name="Bloem J."/>
            <person name="Labutti K."/>
            <person name="Salamov A."/>
            <person name="Andreopoulos B."/>
            <person name="Baker S."/>
            <person name="Barry K."/>
            <person name="Bills G."/>
            <person name="Bluhm B."/>
            <person name="Cannon C."/>
            <person name="Castanera R."/>
            <person name="Culley D."/>
            <person name="Daum C."/>
            <person name="Ezra D."/>
            <person name="Gonzalez J."/>
            <person name="Henrissat B."/>
            <person name="Kuo A."/>
            <person name="Liang C."/>
            <person name="Lipzen A."/>
            <person name="Lutzoni F."/>
            <person name="Magnuson J."/>
            <person name="Mondo S."/>
            <person name="Nolan M."/>
            <person name="Ohm R."/>
            <person name="Pangilinan J."/>
            <person name="Park H.-J."/>
            <person name="Ramirez L."/>
            <person name="Alfaro M."/>
            <person name="Sun H."/>
            <person name="Tritt A."/>
            <person name="Yoshinaga Y."/>
            <person name="Zwiers L.-H."/>
            <person name="Turgeon B."/>
            <person name="Goodwin S."/>
            <person name="Spatafora J."/>
            <person name="Crous P."/>
            <person name="Grigoriev I."/>
        </authorList>
    </citation>
    <scope>NUCLEOTIDE SEQUENCE</scope>
    <source>
        <strain evidence="5">CBS 175.79</strain>
    </source>
</reference>
<dbReference type="PANTHER" id="PTHR45348:SF2">
    <property type="entry name" value="ZINC-TYPE ALCOHOL DEHYDROGENASE-LIKE PROTEIN C2E1P3.01"/>
    <property type="match status" value="1"/>
</dbReference>
<dbReference type="GO" id="GO:0016651">
    <property type="term" value="F:oxidoreductase activity, acting on NAD(P)H"/>
    <property type="evidence" value="ECO:0007669"/>
    <property type="project" value="InterPro"/>
</dbReference>
<evidence type="ECO:0000259" key="4">
    <source>
        <dbReference type="SMART" id="SM00829"/>
    </source>
</evidence>
<dbReference type="AlphaFoldDB" id="A0A6A5Y3S6"/>
<dbReference type="InterPro" id="IPR047122">
    <property type="entry name" value="Trans-enoyl_RdTase-like"/>
</dbReference>
<dbReference type="EMBL" id="ML978067">
    <property type="protein sequence ID" value="KAF2019470.1"/>
    <property type="molecule type" value="Genomic_DNA"/>
</dbReference>
<comment type="subunit">
    <text evidence="2">Monomer.</text>
</comment>
<dbReference type="SUPFAM" id="SSF51735">
    <property type="entry name" value="NAD(P)-binding Rossmann-fold domains"/>
    <property type="match status" value="1"/>
</dbReference>
<evidence type="ECO:0000256" key="1">
    <source>
        <dbReference type="ARBA" id="ARBA00008072"/>
    </source>
</evidence>
<dbReference type="OrthoDB" id="10257049at2759"/>
<dbReference type="Gene3D" id="3.90.180.10">
    <property type="entry name" value="Medium-chain alcohol dehydrogenases, catalytic domain"/>
    <property type="match status" value="1"/>
</dbReference>
<accession>A0A6A5Y3S6</accession>
<name>A0A6A5Y3S6_9PLEO</name>
<dbReference type="Gene3D" id="3.40.50.720">
    <property type="entry name" value="NAD(P)-binding Rossmann-like Domain"/>
    <property type="match status" value="1"/>
</dbReference>
<dbReference type="Proteomes" id="UP000799778">
    <property type="component" value="Unassembled WGS sequence"/>
</dbReference>
<keyword evidence="6" id="KW-1185">Reference proteome</keyword>
<comment type="similarity">
    <text evidence="1">Belongs to the zinc-containing alcohol dehydrogenase family.</text>
</comment>
<dbReference type="SUPFAM" id="SSF50129">
    <property type="entry name" value="GroES-like"/>
    <property type="match status" value="1"/>
</dbReference>
<protein>
    <submittedName>
        <fullName evidence="5">GroES-like protein</fullName>
    </submittedName>
</protein>
<dbReference type="InterPro" id="IPR036291">
    <property type="entry name" value="NAD(P)-bd_dom_sf"/>
</dbReference>
<proteinExistence type="inferred from homology"/>
<dbReference type="GeneID" id="54284524"/>
<dbReference type="InterPro" id="IPR013154">
    <property type="entry name" value="ADH-like_N"/>
</dbReference>
<dbReference type="InterPro" id="IPR011032">
    <property type="entry name" value="GroES-like_sf"/>
</dbReference>
<evidence type="ECO:0000256" key="3">
    <source>
        <dbReference type="ARBA" id="ARBA00023002"/>
    </source>
</evidence>
<evidence type="ECO:0000256" key="2">
    <source>
        <dbReference type="ARBA" id="ARBA00011245"/>
    </source>
</evidence>
<dbReference type="PANTHER" id="PTHR45348">
    <property type="entry name" value="HYPOTHETICAL OXIDOREDUCTASE (EUROFUNG)"/>
    <property type="match status" value="1"/>
</dbReference>
<sequence length="354" mass="37541">MIQVQDPQNRAAWMTEPKKATLDIKSTPYTPPGPGQMIIRNSALGINPIDWLKQMLGDGILGYVKYPIVLGEDIAGTVTAVGEGVTRFKVGDRVLAVGGAISNNDATQGGFQLYTRVNQSFTTPIPDYITFEQACALPLALLTASQGLFAKNQLNLDQPTVPARPRPDDVVIIAAGSSAVGSSAIQLAVSAGYQVISTSSPKNFDYVKALGASQVFDYKSSTLAEDILAAVKGRPLSGCYSIGNGTADIFASVIAAHAQDGSAPTSKRIALAEGKHSIEKDNSAGVEINFIINDISPEGPARHVFEQYLPAALAQRQFVPKPEPEVVGHGLEKLQDAFMIHKQGVSAKKIVITI</sequence>
<dbReference type="SMART" id="SM00829">
    <property type="entry name" value="PKS_ER"/>
    <property type="match status" value="1"/>
</dbReference>
<feature type="domain" description="Enoyl reductase (ER)" evidence="4">
    <location>
        <begin position="19"/>
        <end position="352"/>
    </location>
</feature>
<organism evidence="5 6">
    <name type="scientific">Aaosphaeria arxii CBS 175.79</name>
    <dbReference type="NCBI Taxonomy" id="1450172"/>
    <lineage>
        <taxon>Eukaryota</taxon>
        <taxon>Fungi</taxon>
        <taxon>Dikarya</taxon>
        <taxon>Ascomycota</taxon>
        <taxon>Pezizomycotina</taxon>
        <taxon>Dothideomycetes</taxon>
        <taxon>Pleosporomycetidae</taxon>
        <taxon>Pleosporales</taxon>
        <taxon>Pleosporales incertae sedis</taxon>
        <taxon>Aaosphaeria</taxon>
    </lineage>
</organism>
<evidence type="ECO:0000313" key="6">
    <source>
        <dbReference type="Proteomes" id="UP000799778"/>
    </source>
</evidence>
<dbReference type="InterPro" id="IPR020843">
    <property type="entry name" value="ER"/>
</dbReference>
<evidence type="ECO:0000313" key="5">
    <source>
        <dbReference type="EMBL" id="KAF2019470.1"/>
    </source>
</evidence>